<reference evidence="2 3" key="1">
    <citation type="submission" date="2016-12" db="EMBL/GenBank/DDBJ databases">
        <title>Genome Mining:The Detection of Biosynthetic Gene Clusters to Aid in the Expression of Curamycin A produced by Streptomyces sp. strain CZA14.</title>
        <authorList>
            <person name="Durrell K.A."/>
            <person name="Kirby B.M."/>
            <person name="Khan W."/>
            <person name="Mthethwa T."/>
            <person name="Le Roes-Hill M."/>
        </authorList>
    </citation>
    <scope>NUCLEOTIDE SEQUENCE [LARGE SCALE GENOMIC DNA]</scope>
    <source>
        <strain evidence="2 3">CZA14</strain>
    </source>
</reference>
<comment type="caution">
    <text evidence="2">The sequence shown here is derived from an EMBL/GenBank/DDBJ whole genome shotgun (WGS) entry which is preliminary data.</text>
</comment>
<accession>A0ABX3Y636</accession>
<evidence type="ECO:0000313" key="3">
    <source>
        <dbReference type="Proteomes" id="UP000194266"/>
    </source>
</evidence>
<dbReference type="EMBL" id="MRYD01000670">
    <property type="protein sequence ID" value="OSZ55239.1"/>
    <property type="molecule type" value="Genomic_DNA"/>
</dbReference>
<name>A0ABX3Y636_9ACTN</name>
<sequence length="144" mass="16011">KGGLGKLRERPRGEGWRPGEPWQALSRPTWRPDIRAAVISRTRINLHRKIVKHAAFTGQYPVAILSDCVVYAANGTTPLDFLPYRDGKPLPGGFKLGINPGLVKHEGTQTVLWGEEVRERFNAPELNLARYIKDGTVTDADNGE</sequence>
<dbReference type="Proteomes" id="UP000194266">
    <property type="component" value="Unassembled WGS sequence"/>
</dbReference>
<feature type="region of interest" description="Disordered" evidence="1">
    <location>
        <begin position="1"/>
        <end position="24"/>
    </location>
</feature>
<organism evidence="2 3">
    <name type="scientific">Streptomyces pharetrae CZA14</name>
    <dbReference type="NCBI Taxonomy" id="1144883"/>
    <lineage>
        <taxon>Bacteria</taxon>
        <taxon>Bacillati</taxon>
        <taxon>Actinomycetota</taxon>
        <taxon>Actinomycetes</taxon>
        <taxon>Kitasatosporales</taxon>
        <taxon>Streptomycetaceae</taxon>
        <taxon>Streptomyces</taxon>
    </lineage>
</organism>
<evidence type="ECO:0000313" key="2">
    <source>
        <dbReference type="EMBL" id="OSZ55239.1"/>
    </source>
</evidence>
<protein>
    <submittedName>
        <fullName evidence="2">Transcriptional regulator</fullName>
    </submittedName>
</protein>
<feature type="compositionally biased region" description="Basic and acidic residues" evidence="1">
    <location>
        <begin position="1"/>
        <end position="17"/>
    </location>
</feature>
<proteinExistence type="predicted"/>
<keyword evidence="3" id="KW-1185">Reference proteome</keyword>
<gene>
    <name evidence="2" type="ORF">OQI_39695</name>
</gene>
<feature type="non-terminal residue" evidence="2">
    <location>
        <position position="1"/>
    </location>
</feature>
<evidence type="ECO:0000256" key="1">
    <source>
        <dbReference type="SAM" id="MobiDB-lite"/>
    </source>
</evidence>